<dbReference type="SUPFAM" id="SSF50118">
    <property type="entry name" value="Cell growth inhibitor/plasmid maintenance toxic component"/>
    <property type="match status" value="1"/>
</dbReference>
<evidence type="ECO:0000256" key="2">
    <source>
        <dbReference type="ARBA" id="ARBA00022649"/>
    </source>
</evidence>
<reference evidence="3 4" key="1">
    <citation type="submission" date="2014-03" db="EMBL/GenBank/DDBJ databases">
        <title>Draft Genome Sequences of 13 Willow Endophytes.</title>
        <authorList>
            <person name="Gan H.Y."/>
            <person name="Gan H.M."/>
            <person name="Savka M.A."/>
            <person name="Hudson A.O."/>
        </authorList>
    </citation>
    <scope>NUCLEOTIDE SEQUENCE [LARGE SCALE GENOMIC DNA]</scope>
    <source>
        <strain evidence="3 4">RIT293</strain>
    </source>
</reference>
<evidence type="ECO:0000256" key="1">
    <source>
        <dbReference type="ARBA" id="ARBA00007521"/>
    </source>
</evidence>
<comment type="similarity">
    <text evidence="1">Belongs to the PemK/MazF family.</text>
</comment>
<comment type="caution">
    <text evidence="3">The sequence shown here is derived from an EMBL/GenBank/DDBJ whole genome shotgun (WGS) entry which is preliminary data.</text>
</comment>
<accession>A0A031G1F5</accession>
<dbReference type="AlphaFoldDB" id="A0A031G1F5"/>
<dbReference type="RefSeq" id="WP_036308902.1">
    <property type="nucleotide sequence ID" value="NZ_JFYO01000001.1"/>
</dbReference>
<sequence length="157" mass="17509">MSSRLISALVRLLRPASRLTPTSSATERVMPGDVRGLRLTYRPEADGDPDAGEIVWTWVPYDEADGRGKDRPVLVIGQHGRDRLYALRLTSKPHDRDGEHLALGPGEWDTAGRPSWVDLGHLYSVPRAAMRREGAALDRPRFDRVAAALKARYGWSK</sequence>
<dbReference type="eggNOG" id="COG2337">
    <property type="taxonomic scope" value="Bacteria"/>
</dbReference>
<evidence type="ECO:0000313" key="4">
    <source>
        <dbReference type="Proteomes" id="UP000024001"/>
    </source>
</evidence>
<keyword evidence="2" id="KW-1277">Toxin-antitoxin system</keyword>
<proteinExistence type="inferred from homology"/>
<name>A0A031G1F5_9MICO</name>
<dbReference type="OrthoDB" id="5184628at2"/>
<dbReference type="Proteomes" id="UP000024001">
    <property type="component" value="Unassembled WGS sequence"/>
</dbReference>
<dbReference type="InterPro" id="IPR011067">
    <property type="entry name" value="Plasmid_toxin/cell-grow_inhib"/>
</dbReference>
<keyword evidence="4" id="KW-1185">Reference proteome</keyword>
<dbReference type="EMBL" id="JFYO01000001">
    <property type="protein sequence ID" value="EZP29705.1"/>
    <property type="molecule type" value="Genomic_DNA"/>
</dbReference>
<dbReference type="InterPro" id="IPR003477">
    <property type="entry name" value="PemK-like"/>
</dbReference>
<dbReference type="PATRIC" id="fig|273677.3.peg.317"/>
<protein>
    <submittedName>
        <fullName evidence="3">PemK-like protein</fullName>
    </submittedName>
</protein>
<dbReference type="GO" id="GO:0003677">
    <property type="term" value="F:DNA binding"/>
    <property type="evidence" value="ECO:0007669"/>
    <property type="project" value="InterPro"/>
</dbReference>
<dbReference type="Gene3D" id="2.30.30.110">
    <property type="match status" value="1"/>
</dbReference>
<organism evidence="3 4">
    <name type="scientific">Microbacterium oleivorans</name>
    <dbReference type="NCBI Taxonomy" id="273677"/>
    <lineage>
        <taxon>Bacteria</taxon>
        <taxon>Bacillati</taxon>
        <taxon>Actinomycetota</taxon>
        <taxon>Actinomycetes</taxon>
        <taxon>Micrococcales</taxon>
        <taxon>Microbacteriaceae</taxon>
        <taxon>Microbacterium</taxon>
    </lineage>
</organism>
<dbReference type="Pfam" id="PF02452">
    <property type="entry name" value="PemK_toxin"/>
    <property type="match status" value="1"/>
</dbReference>
<gene>
    <name evidence="3" type="ORF">BW34_00325</name>
</gene>
<evidence type="ECO:0000313" key="3">
    <source>
        <dbReference type="EMBL" id="EZP29705.1"/>
    </source>
</evidence>